<evidence type="ECO:0000313" key="5">
    <source>
        <dbReference type="EMBL" id="KAF2875575.1"/>
    </source>
</evidence>
<sequence length="796" mass="88987">MAEPLSLAASIFAVAGAADVVVRASVECCRFLSAITGAPADIECLRGSIEENQLLAQNLRQYLIEVNTTSGSSISAPASAASSPDLRDALKLFYSAIKALRREFGELDKLGKKYSGPNRMWGRIKFVLDERKIRQHMTRLQSSKSTIANALALISERQSSLAHTKTHSIMQQGFQRTTTHIDARAQQISSIQSTQTTIVANQVQAASQRSTQTHSLRKQIITTGQVSQKEHRKTRAHISKSKSDTITTLNSKFNELSTTMMSRAPVAAPISNREIQFFGESLDSIMLPLLILRGHIRETVMQIVSQSTRKISSHHVYWLQSELENLVSSATQEIAARSAGSTATPFDRWDYSGEAKNTPKSTAQRTATVSEAAKWQGVGDNSRSARRKRPKYEVFQFENNAGRLEFSIPHQSDVLDEMIDLDNVRFSFVPAANICGTAFTASFSKAHEPEPRLCAQINAYILVKDSILYSDLFSSGTLQEIDSALRDGTISPYGLDGGRGNICLYHAALYGRCDMLEYLDSQGIGLSTQDGYNSAFMGLWKSYNSRFTTSLLDYNRTLAYLMKRTGTCLSSIPLSPLVVGDLLPVDLCDQKLNLAKKYMQFLQVGGYGLEQQDGDGCTLLLQTLVWYNNEISLALCRELLDRGADVGATDHDGWNAINWALWSPTKSSSSVEEKLSLVIERGADIHHRTKKGVTPSHFARCEVEYDCWNIWCWALERNGLDVRDVVDEDEKLWLLDPERCDQHDCEWDENGNRILYRGELHEEEEYSKLDKNNQANKEEKLEREHGGSEEADRNKE</sequence>
<keyword evidence="2" id="KW-0040">ANK repeat</keyword>
<dbReference type="SMART" id="SM00248">
    <property type="entry name" value="ANK"/>
    <property type="match status" value="3"/>
</dbReference>
<evidence type="ECO:0000256" key="4">
    <source>
        <dbReference type="SAM" id="SignalP"/>
    </source>
</evidence>
<gene>
    <name evidence="5" type="ORF">BDV95DRAFT_602990</name>
</gene>
<feature type="chain" id="PRO_5029016119" evidence="4">
    <location>
        <begin position="18"/>
        <end position="796"/>
    </location>
</feature>
<keyword evidence="4" id="KW-0732">Signal</keyword>
<dbReference type="EMBL" id="JAADJZ010000004">
    <property type="protein sequence ID" value="KAF2875575.1"/>
    <property type="molecule type" value="Genomic_DNA"/>
</dbReference>
<dbReference type="Gene3D" id="1.25.40.20">
    <property type="entry name" value="Ankyrin repeat-containing domain"/>
    <property type="match status" value="1"/>
</dbReference>
<dbReference type="SUPFAM" id="SSF48403">
    <property type="entry name" value="Ankyrin repeat"/>
    <property type="match status" value="1"/>
</dbReference>
<keyword evidence="6" id="KW-1185">Reference proteome</keyword>
<name>A0A7C8MFU5_9PLEO</name>
<proteinExistence type="predicted"/>
<accession>A0A7C8MFU5</accession>
<dbReference type="PANTHER" id="PTHR24180">
    <property type="entry name" value="CYCLIN-DEPENDENT KINASE INHIBITOR 2C-RELATED"/>
    <property type="match status" value="1"/>
</dbReference>
<feature type="region of interest" description="Disordered" evidence="3">
    <location>
        <begin position="766"/>
        <end position="796"/>
    </location>
</feature>
<dbReference type="Proteomes" id="UP000481861">
    <property type="component" value="Unassembled WGS sequence"/>
</dbReference>
<evidence type="ECO:0000256" key="3">
    <source>
        <dbReference type="SAM" id="MobiDB-lite"/>
    </source>
</evidence>
<evidence type="ECO:0000256" key="1">
    <source>
        <dbReference type="ARBA" id="ARBA00022737"/>
    </source>
</evidence>
<dbReference type="PANTHER" id="PTHR24180:SF45">
    <property type="entry name" value="POLY [ADP-RIBOSE] POLYMERASE TANKYRASE"/>
    <property type="match status" value="1"/>
</dbReference>
<reference evidence="5 6" key="1">
    <citation type="submission" date="2020-01" db="EMBL/GenBank/DDBJ databases">
        <authorList>
            <consortium name="DOE Joint Genome Institute"/>
            <person name="Haridas S."/>
            <person name="Albert R."/>
            <person name="Binder M."/>
            <person name="Bloem J."/>
            <person name="Labutti K."/>
            <person name="Salamov A."/>
            <person name="Andreopoulos B."/>
            <person name="Baker S.E."/>
            <person name="Barry K."/>
            <person name="Bills G."/>
            <person name="Bluhm B.H."/>
            <person name="Cannon C."/>
            <person name="Castanera R."/>
            <person name="Culley D.E."/>
            <person name="Daum C."/>
            <person name="Ezra D."/>
            <person name="Gonzalez J.B."/>
            <person name="Henrissat B."/>
            <person name="Kuo A."/>
            <person name="Liang C."/>
            <person name="Lipzen A."/>
            <person name="Lutzoni F."/>
            <person name="Magnuson J."/>
            <person name="Mondo S."/>
            <person name="Nolan M."/>
            <person name="Ohm R."/>
            <person name="Pangilinan J."/>
            <person name="Park H.-J.H."/>
            <person name="Ramirez L."/>
            <person name="Alfaro M."/>
            <person name="Sun H."/>
            <person name="Tritt A."/>
            <person name="Yoshinaga Y."/>
            <person name="Zwiers L.-H.L."/>
            <person name="Turgeon B.G."/>
            <person name="Goodwin S.B."/>
            <person name="Spatafora J.W."/>
            <person name="Crous P.W."/>
            <person name="Grigoriev I.V."/>
        </authorList>
    </citation>
    <scope>NUCLEOTIDE SEQUENCE [LARGE SCALE GENOMIC DNA]</scope>
    <source>
        <strain evidence="5 6">CBS 611.86</strain>
    </source>
</reference>
<comment type="caution">
    <text evidence="5">The sequence shown here is derived from an EMBL/GenBank/DDBJ whole genome shotgun (WGS) entry which is preliminary data.</text>
</comment>
<evidence type="ECO:0000256" key="2">
    <source>
        <dbReference type="ARBA" id="ARBA00023043"/>
    </source>
</evidence>
<dbReference type="AlphaFoldDB" id="A0A7C8MFU5"/>
<dbReference type="InterPro" id="IPR051637">
    <property type="entry name" value="Ank_repeat_dom-contain_49"/>
</dbReference>
<protein>
    <submittedName>
        <fullName evidence="5">Uncharacterized protein</fullName>
    </submittedName>
</protein>
<organism evidence="5 6">
    <name type="scientific">Massariosphaeria phaeospora</name>
    <dbReference type="NCBI Taxonomy" id="100035"/>
    <lineage>
        <taxon>Eukaryota</taxon>
        <taxon>Fungi</taxon>
        <taxon>Dikarya</taxon>
        <taxon>Ascomycota</taxon>
        <taxon>Pezizomycotina</taxon>
        <taxon>Dothideomycetes</taxon>
        <taxon>Pleosporomycetidae</taxon>
        <taxon>Pleosporales</taxon>
        <taxon>Pleosporales incertae sedis</taxon>
        <taxon>Massariosphaeria</taxon>
    </lineage>
</organism>
<feature type="signal peptide" evidence="4">
    <location>
        <begin position="1"/>
        <end position="17"/>
    </location>
</feature>
<dbReference type="InterPro" id="IPR002110">
    <property type="entry name" value="Ankyrin_rpt"/>
</dbReference>
<dbReference type="OrthoDB" id="3800086at2759"/>
<keyword evidence="1" id="KW-0677">Repeat</keyword>
<evidence type="ECO:0000313" key="6">
    <source>
        <dbReference type="Proteomes" id="UP000481861"/>
    </source>
</evidence>
<dbReference type="InterPro" id="IPR036770">
    <property type="entry name" value="Ankyrin_rpt-contain_sf"/>
</dbReference>